<organism evidence="1 2">
    <name type="scientific">Nepenthes gracilis</name>
    <name type="common">Slender pitcher plant</name>
    <dbReference type="NCBI Taxonomy" id="150966"/>
    <lineage>
        <taxon>Eukaryota</taxon>
        <taxon>Viridiplantae</taxon>
        <taxon>Streptophyta</taxon>
        <taxon>Embryophyta</taxon>
        <taxon>Tracheophyta</taxon>
        <taxon>Spermatophyta</taxon>
        <taxon>Magnoliopsida</taxon>
        <taxon>eudicotyledons</taxon>
        <taxon>Gunneridae</taxon>
        <taxon>Pentapetalae</taxon>
        <taxon>Caryophyllales</taxon>
        <taxon>Nepenthaceae</taxon>
        <taxon>Nepenthes</taxon>
    </lineage>
</organism>
<reference evidence="1" key="1">
    <citation type="submission" date="2023-05" db="EMBL/GenBank/DDBJ databases">
        <title>Nepenthes gracilis genome sequencing.</title>
        <authorList>
            <person name="Fukushima K."/>
        </authorList>
    </citation>
    <scope>NUCLEOTIDE SEQUENCE</scope>
    <source>
        <strain evidence="1">SING2019-196</strain>
    </source>
</reference>
<name>A0AAD3T8F6_NEPGR</name>
<protein>
    <submittedName>
        <fullName evidence="1">Uncharacterized protein</fullName>
    </submittedName>
</protein>
<dbReference type="Proteomes" id="UP001279734">
    <property type="component" value="Unassembled WGS sequence"/>
</dbReference>
<evidence type="ECO:0000313" key="1">
    <source>
        <dbReference type="EMBL" id="GMH24697.1"/>
    </source>
</evidence>
<sequence length="89" mass="10290">MFVLLGGYWNVMPARKLVLKLDEYSAQSVGMVAKGKWLSLLVRMELYLQLIDLALPWEGQGYLNPFTLLFSHDVLLRMSVLMKLFIRIS</sequence>
<accession>A0AAD3T8F6</accession>
<dbReference type="EMBL" id="BSYO01000028">
    <property type="protein sequence ID" value="GMH24697.1"/>
    <property type="molecule type" value="Genomic_DNA"/>
</dbReference>
<comment type="caution">
    <text evidence="1">The sequence shown here is derived from an EMBL/GenBank/DDBJ whole genome shotgun (WGS) entry which is preliminary data.</text>
</comment>
<evidence type="ECO:0000313" key="2">
    <source>
        <dbReference type="Proteomes" id="UP001279734"/>
    </source>
</evidence>
<gene>
    <name evidence="1" type="ORF">Nepgr_026540</name>
</gene>
<dbReference type="AlphaFoldDB" id="A0AAD3T8F6"/>
<keyword evidence="2" id="KW-1185">Reference proteome</keyword>
<proteinExistence type="predicted"/>